<dbReference type="PANTHER" id="PTHR42781:SF4">
    <property type="entry name" value="SPERMIDINE_PUTRESCINE IMPORT ATP-BINDING PROTEIN POTA"/>
    <property type="match status" value="1"/>
</dbReference>
<dbReference type="OrthoDB" id="9802264at2"/>
<dbReference type="InterPro" id="IPR027417">
    <property type="entry name" value="P-loop_NTPase"/>
</dbReference>
<dbReference type="SUPFAM" id="SSF52540">
    <property type="entry name" value="P-loop containing nucleoside triphosphate hydrolases"/>
    <property type="match status" value="1"/>
</dbReference>
<evidence type="ECO:0000256" key="4">
    <source>
        <dbReference type="ARBA" id="ARBA00022741"/>
    </source>
</evidence>
<reference evidence="10 11" key="1">
    <citation type="submission" date="2018-06" db="EMBL/GenBank/DDBJ databases">
        <title>Nitrincola tibetense sp. nov., isolated from Lake XuguoCo on Tibetan Plateau.</title>
        <authorList>
            <person name="Xing P."/>
        </authorList>
    </citation>
    <scope>NUCLEOTIDE SEQUENCE [LARGE SCALE GENOMIC DNA]</scope>
    <source>
        <strain evidence="11">xg18</strain>
    </source>
</reference>
<dbReference type="GO" id="GO:0015408">
    <property type="term" value="F:ABC-type ferric iron transporter activity"/>
    <property type="evidence" value="ECO:0007669"/>
    <property type="project" value="InterPro"/>
</dbReference>
<evidence type="ECO:0000256" key="6">
    <source>
        <dbReference type="ARBA" id="ARBA00023004"/>
    </source>
</evidence>
<keyword evidence="5 10" id="KW-0067">ATP-binding</keyword>
<dbReference type="InterPro" id="IPR003439">
    <property type="entry name" value="ABC_transporter-like_ATP-bd"/>
</dbReference>
<dbReference type="Pfam" id="PF00005">
    <property type="entry name" value="ABC_tran"/>
    <property type="match status" value="1"/>
</dbReference>
<dbReference type="GO" id="GO:0015697">
    <property type="term" value="P:quaternary ammonium group transport"/>
    <property type="evidence" value="ECO:0007669"/>
    <property type="project" value="UniProtKB-ARBA"/>
</dbReference>
<keyword evidence="6" id="KW-0408">Iron</keyword>
<dbReference type="Proteomes" id="UP000250744">
    <property type="component" value="Unassembled WGS sequence"/>
</dbReference>
<feature type="domain" description="ABC transporter" evidence="9">
    <location>
        <begin position="22"/>
        <end position="256"/>
    </location>
</feature>
<keyword evidence="2" id="KW-1003">Cell membrane</keyword>
<dbReference type="InterPro" id="IPR050093">
    <property type="entry name" value="ABC_SmlMolc_Importer"/>
</dbReference>
<keyword evidence="3" id="KW-0410">Iron transport</keyword>
<dbReference type="GO" id="GO:0016887">
    <property type="term" value="F:ATP hydrolysis activity"/>
    <property type="evidence" value="ECO:0007669"/>
    <property type="project" value="InterPro"/>
</dbReference>
<evidence type="ECO:0000313" key="10">
    <source>
        <dbReference type="EMBL" id="RAU18127.1"/>
    </source>
</evidence>
<dbReference type="GO" id="GO:0005524">
    <property type="term" value="F:ATP binding"/>
    <property type="evidence" value="ECO:0007669"/>
    <property type="project" value="UniProtKB-KW"/>
</dbReference>
<dbReference type="PROSITE" id="PS50893">
    <property type="entry name" value="ABC_TRANSPORTER_2"/>
    <property type="match status" value="1"/>
</dbReference>
<dbReference type="GO" id="GO:0016020">
    <property type="term" value="C:membrane"/>
    <property type="evidence" value="ECO:0007669"/>
    <property type="project" value="InterPro"/>
</dbReference>
<keyword evidence="4" id="KW-0547">Nucleotide-binding</keyword>
<dbReference type="FunFam" id="3.40.50.300:FF:000425">
    <property type="entry name" value="Probable ABC transporter, ATP-binding subunit"/>
    <property type="match status" value="1"/>
</dbReference>
<protein>
    <submittedName>
        <fullName evidence="10">ABC transporter ATP-binding protein</fullName>
    </submittedName>
</protein>
<keyword evidence="8" id="KW-0472">Membrane</keyword>
<keyword evidence="7" id="KW-0406">Ion transport</keyword>
<dbReference type="PROSITE" id="PS00211">
    <property type="entry name" value="ABC_TRANSPORTER_1"/>
    <property type="match status" value="1"/>
</dbReference>
<evidence type="ECO:0000256" key="8">
    <source>
        <dbReference type="ARBA" id="ARBA00023136"/>
    </source>
</evidence>
<dbReference type="AlphaFoldDB" id="A0A364NML0"/>
<dbReference type="InterPro" id="IPR017871">
    <property type="entry name" value="ABC_transporter-like_CS"/>
</dbReference>
<evidence type="ECO:0000256" key="2">
    <source>
        <dbReference type="ARBA" id="ARBA00022475"/>
    </source>
</evidence>
<organism evidence="10 11">
    <name type="scientific">Nitrincola tibetensis</name>
    <dbReference type="NCBI Taxonomy" id="2219697"/>
    <lineage>
        <taxon>Bacteria</taxon>
        <taxon>Pseudomonadati</taxon>
        <taxon>Pseudomonadota</taxon>
        <taxon>Gammaproteobacteria</taxon>
        <taxon>Oceanospirillales</taxon>
        <taxon>Oceanospirillaceae</taxon>
        <taxon>Nitrincola</taxon>
    </lineage>
</organism>
<evidence type="ECO:0000256" key="3">
    <source>
        <dbReference type="ARBA" id="ARBA00022496"/>
    </source>
</evidence>
<keyword evidence="11" id="KW-1185">Reference proteome</keyword>
<dbReference type="EMBL" id="QKRX01000006">
    <property type="protein sequence ID" value="RAU18127.1"/>
    <property type="molecule type" value="Genomic_DNA"/>
</dbReference>
<dbReference type="SMART" id="SM00382">
    <property type="entry name" value="AAA"/>
    <property type="match status" value="1"/>
</dbReference>
<dbReference type="CDD" id="cd03259">
    <property type="entry name" value="ABC_Carb_Solutes_like"/>
    <property type="match status" value="1"/>
</dbReference>
<accession>A0A364NML0</accession>
<evidence type="ECO:0000256" key="1">
    <source>
        <dbReference type="ARBA" id="ARBA00022448"/>
    </source>
</evidence>
<name>A0A364NML0_9GAMM</name>
<proteinExistence type="predicted"/>
<dbReference type="InterPro" id="IPR003593">
    <property type="entry name" value="AAA+_ATPase"/>
</dbReference>
<evidence type="ECO:0000256" key="5">
    <source>
        <dbReference type="ARBA" id="ARBA00022840"/>
    </source>
</evidence>
<dbReference type="InterPro" id="IPR015853">
    <property type="entry name" value="ABC_transpr_FbpC"/>
</dbReference>
<dbReference type="PANTHER" id="PTHR42781">
    <property type="entry name" value="SPERMIDINE/PUTRESCINE IMPORT ATP-BINDING PROTEIN POTA"/>
    <property type="match status" value="1"/>
</dbReference>
<sequence length="379" mass="41279">MIVFYDGFPVNALTQHTTQPALEVNGVVKRFAGVEALASVNLTLPAGQVLALLGPSGCGKTTLLRCIAGLIEPSEGRILISGEEVSGPRGCLPPEARRLGMVFQDYALWPHMTVAENVAFPLTMQGIAKPERQKKVEWALKTVGLQEFASRSPGTLSGGQQQRVALARAIVSEPRLLLMDEPLSNLDKGLREALAVEIRRLIKSLHLTAVFVTHDQHEAYAMADQVAVLHKGVIQQIAPAQVLYRQPATPDVAKFLDAGTLMSATVDAKGLWLDSTLPPLPLCLPNAEQGHLQIMLPRSALQVSSIPSTYPVEVFASVYQGEFYSVTLELSSGGLRLQMLTQDAPVSQGYLYIDLRQIRAWDSNNRAIELRSVSDHSYI</sequence>
<keyword evidence="1" id="KW-0813">Transport</keyword>
<comment type="caution">
    <text evidence="10">The sequence shown here is derived from an EMBL/GenBank/DDBJ whole genome shotgun (WGS) entry which is preliminary data.</text>
</comment>
<gene>
    <name evidence="10" type="ORF">DN062_10125</name>
</gene>
<evidence type="ECO:0000259" key="9">
    <source>
        <dbReference type="PROSITE" id="PS50893"/>
    </source>
</evidence>
<dbReference type="Gene3D" id="3.40.50.300">
    <property type="entry name" value="P-loop containing nucleotide triphosphate hydrolases"/>
    <property type="match status" value="1"/>
</dbReference>
<evidence type="ECO:0000313" key="11">
    <source>
        <dbReference type="Proteomes" id="UP000250744"/>
    </source>
</evidence>
<evidence type="ECO:0000256" key="7">
    <source>
        <dbReference type="ARBA" id="ARBA00023065"/>
    </source>
</evidence>